<dbReference type="PANTHER" id="PTHR46293:SF3">
    <property type="entry name" value="E3 UBIQUITIN PROTEIN LIGASE DRIPH-RELATED"/>
    <property type="match status" value="1"/>
</dbReference>
<keyword evidence="1" id="KW-0479">Metal-binding</keyword>
<evidence type="ECO:0000259" key="6">
    <source>
        <dbReference type="PROSITE" id="PS50089"/>
    </source>
</evidence>
<name>A0AAN8V972_9MAGN</name>
<dbReference type="SUPFAM" id="SSF57850">
    <property type="entry name" value="RING/U-box"/>
    <property type="match status" value="1"/>
</dbReference>
<keyword evidence="2 4" id="KW-0863">Zinc-finger</keyword>
<dbReference type="InterPro" id="IPR001841">
    <property type="entry name" value="Znf_RING"/>
</dbReference>
<protein>
    <recommendedName>
        <fullName evidence="6">RING-type domain-containing protein</fullName>
    </recommendedName>
</protein>
<comment type="caution">
    <text evidence="7">The sequence shown here is derived from an EMBL/GenBank/DDBJ whole genome shotgun (WGS) entry which is preliminary data.</text>
</comment>
<sequence length="485" mass="54366">MSRVVQVKREKLEACMSCGICDKLVKDATTITECLHTFCKKCIYDKITEEELNCCPLCDTDLGTSPLDKLRPDHAWNDILSKIFGQAKISTKEPEVVQPDSVPPEPLPSRRKERSLSSLVVSTPRVSAQTGRGRRRRSTLARKVYAEQDPASSEEENVKKVEEYCWRQRNAKKVEDCHGRNGKKDEQYPEGSLKTEDNSETKSLLELVCRTTQNRRKNSSAREPSKQRLPNKVVKDSAKPSNEKLKEHMLSPKKENINGEGQYKKQVDLWRPLTHLVDAASNSKPSKLDLQTPKFKSAPLSTRDTKETEPKGKGWLHPSEVHDEENGSAFASSNATTLRKLKGSRRRKAATSENFVIPAQTLVEAMDPRSSRKFRPVWFSLLASDTQEGDAPLPQISSCYLRVKDGDLPVSYIKRYIMKKLDLTSEAEVEITLCGCPVMSSLQLSKLVEVWSDAIPASSSIESPPGGTAKDFVMELCYGRKALPA</sequence>
<dbReference type="InterPro" id="IPR013083">
    <property type="entry name" value="Znf_RING/FYVE/PHD"/>
</dbReference>
<keyword evidence="8" id="KW-1185">Reference proteome</keyword>
<dbReference type="Gene3D" id="3.30.40.10">
    <property type="entry name" value="Zinc/RING finger domain, C3HC4 (zinc finger)"/>
    <property type="match status" value="1"/>
</dbReference>
<dbReference type="Proteomes" id="UP001370490">
    <property type="component" value="Unassembled WGS sequence"/>
</dbReference>
<proteinExistence type="predicted"/>
<dbReference type="SMART" id="SM00184">
    <property type="entry name" value="RING"/>
    <property type="match status" value="1"/>
</dbReference>
<gene>
    <name evidence="7" type="ORF">RJ641_003964</name>
</gene>
<dbReference type="GO" id="GO:0008270">
    <property type="term" value="F:zinc ion binding"/>
    <property type="evidence" value="ECO:0007669"/>
    <property type="project" value="UniProtKB-KW"/>
</dbReference>
<evidence type="ECO:0000256" key="5">
    <source>
        <dbReference type="SAM" id="MobiDB-lite"/>
    </source>
</evidence>
<feature type="region of interest" description="Disordered" evidence="5">
    <location>
        <begin position="91"/>
        <end position="159"/>
    </location>
</feature>
<dbReference type="PANTHER" id="PTHR46293">
    <property type="entry name" value="E3 UBIQUITIN PROTEIN LIGASE DRIP1"/>
    <property type="match status" value="1"/>
</dbReference>
<feature type="compositionally biased region" description="Basic and acidic residues" evidence="5">
    <location>
        <begin position="303"/>
        <end position="312"/>
    </location>
</feature>
<reference evidence="7 8" key="1">
    <citation type="submission" date="2023-12" db="EMBL/GenBank/DDBJ databases">
        <title>A high-quality genome assembly for Dillenia turbinata (Dilleniales).</title>
        <authorList>
            <person name="Chanderbali A."/>
        </authorList>
    </citation>
    <scope>NUCLEOTIDE SEQUENCE [LARGE SCALE GENOMIC DNA]</scope>
    <source>
        <strain evidence="7">LSX21</strain>
        <tissue evidence="7">Leaf</tissue>
    </source>
</reference>
<dbReference type="Pfam" id="PF13923">
    <property type="entry name" value="zf-C3HC4_2"/>
    <property type="match status" value="1"/>
</dbReference>
<dbReference type="GO" id="GO:0004842">
    <property type="term" value="F:ubiquitin-protein transferase activity"/>
    <property type="evidence" value="ECO:0007669"/>
    <property type="project" value="InterPro"/>
</dbReference>
<feature type="compositionally biased region" description="Basic and acidic residues" evidence="5">
    <location>
        <begin position="233"/>
        <end position="249"/>
    </location>
</feature>
<evidence type="ECO:0000313" key="8">
    <source>
        <dbReference type="Proteomes" id="UP001370490"/>
    </source>
</evidence>
<evidence type="ECO:0000256" key="2">
    <source>
        <dbReference type="ARBA" id="ARBA00022771"/>
    </source>
</evidence>
<dbReference type="InterPro" id="IPR044807">
    <property type="entry name" value="DRIP1-like"/>
</dbReference>
<dbReference type="PROSITE" id="PS00518">
    <property type="entry name" value="ZF_RING_1"/>
    <property type="match status" value="1"/>
</dbReference>
<keyword evidence="3" id="KW-0862">Zinc</keyword>
<dbReference type="EMBL" id="JBAMMX010000012">
    <property type="protein sequence ID" value="KAK6929870.1"/>
    <property type="molecule type" value="Genomic_DNA"/>
</dbReference>
<evidence type="ECO:0000256" key="1">
    <source>
        <dbReference type="ARBA" id="ARBA00022723"/>
    </source>
</evidence>
<evidence type="ECO:0000313" key="7">
    <source>
        <dbReference type="EMBL" id="KAK6929870.1"/>
    </source>
</evidence>
<organism evidence="7 8">
    <name type="scientific">Dillenia turbinata</name>
    <dbReference type="NCBI Taxonomy" id="194707"/>
    <lineage>
        <taxon>Eukaryota</taxon>
        <taxon>Viridiplantae</taxon>
        <taxon>Streptophyta</taxon>
        <taxon>Embryophyta</taxon>
        <taxon>Tracheophyta</taxon>
        <taxon>Spermatophyta</taxon>
        <taxon>Magnoliopsida</taxon>
        <taxon>eudicotyledons</taxon>
        <taxon>Gunneridae</taxon>
        <taxon>Pentapetalae</taxon>
        <taxon>Dilleniales</taxon>
        <taxon>Dilleniaceae</taxon>
        <taxon>Dillenia</taxon>
    </lineage>
</organism>
<evidence type="ECO:0000256" key="3">
    <source>
        <dbReference type="ARBA" id="ARBA00022833"/>
    </source>
</evidence>
<feature type="region of interest" description="Disordered" evidence="5">
    <location>
        <begin position="282"/>
        <end position="329"/>
    </location>
</feature>
<feature type="compositionally biased region" description="Basic and acidic residues" evidence="5">
    <location>
        <begin position="175"/>
        <end position="200"/>
    </location>
</feature>
<accession>A0AAN8V972</accession>
<evidence type="ECO:0000256" key="4">
    <source>
        <dbReference type="PROSITE-ProRule" id="PRU00175"/>
    </source>
</evidence>
<feature type="compositionally biased region" description="Polar residues" evidence="5">
    <location>
        <begin position="116"/>
        <end position="130"/>
    </location>
</feature>
<dbReference type="AlphaFoldDB" id="A0AAN8V972"/>
<feature type="region of interest" description="Disordered" evidence="5">
    <location>
        <begin position="175"/>
        <end position="249"/>
    </location>
</feature>
<dbReference type="CDD" id="cd16525">
    <property type="entry name" value="RING-HC_PCGF"/>
    <property type="match status" value="1"/>
</dbReference>
<dbReference type="InterPro" id="IPR017907">
    <property type="entry name" value="Znf_RING_CS"/>
</dbReference>
<feature type="domain" description="RING-type" evidence="6">
    <location>
        <begin position="18"/>
        <end position="59"/>
    </location>
</feature>
<dbReference type="PROSITE" id="PS50089">
    <property type="entry name" value="ZF_RING_2"/>
    <property type="match status" value="1"/>
</dbReference>